<evidence type="ECO:0000256" key="1">
    <source>
        <dbReference type="SAM" id="Phobius"/>
    </source>
</evidence>
<keyword evidence="1" id="KW-1133">Transmembrane helix</keyword>
<gene>
    <name evidence="2" type="ORF">SAMN02910406_03080</name>
</gene>
<protein>
    <submittedName>
        <fullName evidence="2">Uncharacterized protein</fullName>
    </submittedName>
</protein>
<accession>A0A1I1PIN6</accession>
<organism evidence="2 3">
    <name type="scientific">Ruminococcus albus</name>
    <dbReference type="NCBI Taxonomy" id="1264"/>
    <lineage>
        <taxon>Bacteria</taxon>
        <taxon>Bacillati</taxon>
        <taxon>Bacillota</taxon>
        <taxon>Clostridia</taxon>
        <taxon>Eubacteriales</taxon>
        <taxon>Oscillospiraceae</taxon>
        <taxon>Ruminococcus</taxon>
    </lineage>
</organism>
<dbReference type="RefSeq" id="WP_074962889.1">
    <property type="nucleotide sequence ID" value="NZ_FOKQ01000035.1"/>
</dbReference>
<feature type="transmembrane region" description="Helical" evidence="1">
    <location>
        <begin position="57"/>
        <end position="73"/>
    </location>
</feature>
<keyword evidence="1" id="KW-0812">Transmembrane</keyword>
<keyword evidence="1" id="KW-0472">Membrane</keyword>
<sequence>MDDNNFFEYPYSEFRDGVEQDFTENVRVKKKVFYKNIGIIAAGIVCMLLFVLRLPSIFLWLGIILLIVGSVLFKNTSKHDEHLLEIYAGERKMELIYYTNSYRFKRVLNVAYEDILRAEFANNSYEKFRLCFKTSEDTNLSSFTLDNKKLDEPLENILEFDLAPNSLEQGFFLYLASSCFVIRNYNRKKIEKKYGTAEEYFNNIGADFFSPGE</sequence>
<evidence type="ECO:0000313" key="3">
    <source>
        <dbReference type="Proteomes" id="UP000182192"/>
    </source>
</evidence>
<name>A0A1I1PIN6_RUMAL</name>
<feature type="transmembrane region" description="Helical" evidence="1">
    <location>
        <begin position="32"/>
        <end position="51"/>
    </location>
</feature>
<dbReference type="OrthoDB" id="10011082at2"/>
<dbReference type="EMBL" id="FOKQ01000035">
    <property type="protein sequence ID" value="SFD09724.1"/>
    <property type="molecule type" value="Genomic_DNA"/>
</dbReference>
<dbReference type="AlphaFoldDB" id="A0A1I1PIN6"/>
<dbReference type="Proteomes" id="UP000182192">
    <property type="component" value="Unassembled WGS sequence"/>
</dbReference>
<dbReference type="eggNOG" id="ENOG50325IA">
    <property type="taxonomic scope" value="Bacteria"/>
</dbReference>
<evidence type="ECO:0000313" key="2">
    <source>
        <dbReference type="EMBL" id="SFD09724.1"/>
    </source>
</evidence>
<proteinExistence type="predicted"/>
<reference evidence="2 3" key="1">
    <citation type="submission" date="2016-10" db="EMBL/GenBank/DDBJ databases">
        <authorList>
            <person name="de Groot N.N."/>
        </authorList>
    </citation>
    <scope>NUCLEOTIDE SEQUENCE [LARGE SCALE GENOMIC DNA]</scope>
    <source>
        <strain evidence="2 3">AR67</strain>
    </source>
</reference>